<dbReference type="Gene3D" id="2.40.320.10">
    <property type="entry name" value="Hypothetical Protein Pfu-838710-001"/>
    <property type="match status" value="1"/>
</dbReference>
<dbReference type="PATRIC" id="fig|336831.14.peg.915"/>
<dbReference type="PROSITE" id="PS51707">
    <property type="entry name" value="CYTH"/>
    <property type="match status" value="1"/>
</dbReference>
<dbReference type="InterPro" id="IPR039013">
    <property type="entry name" value="YgiF"/>
</dbReference>
<evidence type="ECO:0000313" key="3">
    <source>
        <dbReference type="Proteomes" id="UP000034228"/>
    </source>
</evidence>
<dbReference type="Pfam" id="PF01928">
    <property type="entry name" value="CYTH"/>
    <property type="match status" value="1"/>
</dbReference>
<dbReference type="Proteomes" id="UP000034228">
    <property type="component" value="Unassembled WGS sequence"/>
</dbReference>
<evidence type="ECO:0000313" key="2">
    <source>
        <dbReference type="EMBL" id="KKO45412.1"/>
    </source>
</evidence>
<name>A0A0M2V3H5_9GAMM</name>
<dbReference type="InterPro" id="IPR023577">
    <property type="entry name" value="CYTH_domain"/>
</dbReference>
<dbReference type="AlphaFoldDB" id="A0A0M2V3H5"/>
<dbReference type="SMART" id="SM01118">
    <property type="entry name" value="CYTH"/>
    <property type="match status" value="1"/>
</dbReference>
<dbReference type="CDD" id="cd07756">
    <property type="entry name" value="CYTH-like_Pase_CHAD"/>
    <property type="match status" value="1"/>
</dbReference>
<evidence type="ECO:0000259" key="1">
    <source>
        <dbReference type="PROSITE" id="PS51707"/>
    </source>
</evidence>
<dbReference type="PANTHER" id="PTHR39569:SF1">
    <property type="entry name" value="INORGANIC TRIPHOSPHATASE"/>
    <property type="match status" value="1"/>
</dbReference>
<sequence>MSLELELKFLLAAPQSKPLARLLRTCGELKDNGQAALLNAYFDTPDNWFRRHDMGLRTRQKRGRFEQTIKLAGQQHGALQARPEFNLPAAGIVPELAAFPVDIWPEQTDVGRLQRQLTELFRTDFIRQSWQLSVAGTVLEVVYDSGQIVLGDNVEIIAELELELLTGSATTLFAVAEQLVQQLPLRTGWLSKAARGYLLADKQQLTPPLSQQSGLIGNLTALQCTEALYYRQAAAAGTGAVNLHELRQASHFLQRLSEELAVLQYADFSRQALLLAEQLQQGVIVFEQPRYNQLLLALAGLLLQQSGVAQG</sequence>
<protein>
    <recommendedName>
        <fullName evidence="1">CYTH domain-containing protein</fullName>
    </recommendedName>
</protein>
<dbReference type="EMBL" id="LAHO01000009">
    <property type="protein sequence ID" value="KKO45412.1"/>
    <property type="molecule type" value="Genomic_DNA"/>
</dbReference>
<dbReference type="GO" id="GO:0046872">
    <property type="term" value="F:metal ion binding"/>
    <property type="evidence" value="ECO:0007669"/>
    <property type="project" value="TreeGrafter"/>
</dbReference>
<feature type="domain" description="CYTH" evidence="1">
    <location>
        <begin position="2"/>
        <end position="203"/>
    </location>
</feature>
<comment type="caution">
    <text evidence="2">The sequence shown here is derived from an EMBL/GenBank/DDBJ whole genome shotgun (WGS) entry which is preliminary data.</text>
</comment>
<accession>A0A0M2V3H5</accession>
<gene>
    <name evidence="2" type="ORF">WG68_10170</name>
</gene>
<keyword evidence="3" id="KW-1185">Reference proteome</keyword>
<proteinExistence type="predicted"/>
<dbReference type="InterPro" id="IPR033469">
    <property type="entry name" value="CYTH-like_dom_sf"/>
</dbReference>
<reference evidence="2 3" key="1">
    <citation type="submission" date="2015-03" db="EMBL/GenBank/DDBJ databases">
        <title>Draft genome sequences of two protease-producing strains of Arsukibacterium isolated from two cold and alkaline environments.</title>
        <authorList>
            <person name="Lylloff J.E."/>
            <person name="Skov L.B."/>
            <person name="Jepsen M."/>
            <person name="Hallin P.F."/>
            <person name="Sorensen S.J."/>
            <person name="Stougaard P."/>
            <person name="Glaring M.A."/>
        </authorList>
    </citation>
    <scope>NUCLEOTIDE SEQUENCE [LARGE SCALE GENOMIC DNA]</scope>
    <source>
        <strain evidence="2 3">GCM72</strain>
    </source>
</reference>
<dbReference type="OrthoDB" id="3034217at2"/>
<dbReference type="PANTHER" id="PTHR39569">
    <property type="entry name" value="INORGANIC TRIPHOSPHATASE"/>
    <property type="match status" value="1"/>
</dbReference>
<dbReference type="GO" id="GO:0050355">
    <property type="term" value="F:inorganic triphosphate phosphatase activity"/>
    <property type="evidence" value="ECO:0007669"/>
    <property type="project" value="InterPro"/>
</dbReference>
<dbReference type="STRING" id="336831.WG68_10170"/>
<dbReference type="RefSeq" id="WP_046557585.1">
    <property type="nucleotide sequence ID" value="NZ_LAHO01000009.1"/>
</dbReference>
<dbReference type="SUPFAM" id="SSF55154">
    <property type="entry name" value="CYTH-like phosphatases"/>
    <property type="match status" value="1"/>
</dbReference>
<organism evidence="2 3">
    <name type="scientific">Arsukibacterium ikkense</name>
    <dbReference type="NCBI Taxonomy" id="336831"/>
    <lineage>
        <taxon>Bacteria</taxon>
        <taxon>Pseudomonadati</taxon>
        <taxon>Pseudomonadota</taxon>
        <taxon>Gammaproteobacteria</taxon>
        <taxon>Chromatiales</taxon>
        <taxon>Chromatiaceae</taxon>
        <taxon>Arsukibacterium</taxon>
    </lineage>
</organism>